<dbReference type="AlphaFoldDB" id="A0A520KVX0"/>
<dbReference type="Gene3D" id="3.30.1490.20">
    <property type="entry name" value="ATP-grasp fold, A domain"/>
    <property type="match status" value="1"/>
</dbReference>
<dbReference type="Gene3D" id="3.30.470.20">
    <property type="entry name" value="ATP-grasp fold, B domain"/>
    <property type="match status" value="1"/>
</dbReference>
<comment type="catalytic activity">
    <reaction evidence="1">
        <text>acetate + ATP + CoA = acetyl-CoA + ADP + phosphate</text>
        <dbReference type="Rhea" id="RHEA:15081"/>
        <dbReference type="ChEBI" id="CHEBI:30089"/>
        <dbReference type="ChEBI" id="CHEBI:30616"/>
        <dbReference type="ChEBI" id="CHEBI:43474"/>
        <dbReference type="ChEBI" id="CHEBI:57287"/>
        <dbReference type="ChEBI" id="CHEBI:57288"/>
        <dbReference type="ChEBI" id="CHEBI:456216"/>
        <dbReference type="EC" id="6.2.1.13"/>
    </reaction>
</comment>
<protein>
    <recommendedName>
        <fullName evidence="2">acetate--CoA ligase (ADP-forming)</fullName>
        <ecNumber evidence="2">6.2.1.13</ecNumber>
    </recommendedName>
</protein>
<reference evidence="8 9" key="1">
    <citation type="journal article" date="2019" name="Nat. Microbiol.">
        <title>Wide diversity of methane and short-chain alkane metabolisms in uncultured archaea.</title>
        <authorList>
            <person name="Borrel G."/>
            <person name="Adam P.S."/>
            <person name="McKay L.J."/>
            <person name="Chen L.X."/>
            <person name="Sierra-Garcia I.N."/>
            <person name="Sieber C.M."/>
            <person name="Letourneur Q."/>
            <person name="Ghozlane A."/>
            <person name="Andersen G.L."/>
            <person name="Li W.J."/>
            <person name="Hallam S.J."/>
            <person name="Muyzer G."/>
            <person name="de Oliveira V.M."/>
            <person name="Inskeep W.P."/>
            <person name="Banfield J.F."/>
            <person name="Gribaldo S."/>
        </authorList>
    </citation>
    <scope>NUCLEOTIDE SEQUENCE [LARGE SCALE GENOMIC DNA]</scope>
    <source>
        <strain evidence="8">NM1b</strain>
    </source>
</reference>
<dbReference type="GO" id="GO:0005524">
    <property type="term" value="F:ATP binding"/>
    <property type="evidence" value="ECO:0007669"/>
    <property type="project" value="UniProtKB-UniRule"/>
</dbReference>
<feature type="domain" description="ATP-grasp" evidence="7">
    <location>
        <begin position="27"/>
        <end position="63"/>
    </location>
</feature>
<dbReference type="SUPFAM" id="SSF56059">
    <property type="entry name" value="Glutathione synthetase ATP-binding domain-like"/>
    <property type="match status" value="1"/>
</dbReference>
<proteinExistence type="predicted"/>
<evidence type="ECO:0000256" key="2">
    <source>
        <dbReference type="ARBA" id="ARBA00012957"/>
    </source>
</evidence>
<dbReference type="PANTHER" id="PTHR43334:SF1">
    <property type="entry name" value="3-HYDROXYPROPIONATE--COA LIGASE [ADP-FORMING]"/>
    <property type="match status" value="1"/>
</dbReference>
<accession>A0A520KVX0</accession>
<dbReference type="GO" id="GO:0046872">
    <property type="term" value="F:metal ion binding"/>
    <property type="evidence" value="ECO:0007669"/>
    <property type="project" value="InterPro"/>
</dbReference>
<evidence type="ECO:0000256" key="6">
    <source>
        <dbReference type="PROSITE-ProRule" id="PRU00409"/>
    </source>
</evidence>
<evidence type="ECO:0000313" key="9">
    <source>
        <dbReference type="Proteomes" id="UP000320766"/>
    </source>
</evidence>
<comment type="caution">
    <text evidence="8">The sequence shown here is derived from an EMBL/GenBank/DDBJ whole genome shotgun (WGS) entry which is preliminary data.</text>
</comment>
<dbReference type="Pfam" id="PF13549">
    <property type="entry name" value="ATP-grasp_5"/>
    <property type="match status" value="1"/>
</dbReference>
<dbReference type="InterPro" id="IPR051538">
    <property type="entry name" value="Acyl-CoA_Synth/Transferase"/>
</dbReference>
<name>A0A520KVX0_9EURY</name>
<dbReference type="EMBL" id="RXIL01000108">
    <property type="protein sequence ID" value="RZN68400.1"/>
    <property type="molecule type" value="Genomic_DNA"/>
</dbReference>
<evidence type="ECO:0000259" key="7">
    <source>
        <dbReference type="PROSITE" id="PS50975"/>
    </source>
</evidence>
<evidence type="ECO:0000313" key="8">
    <source>
        <dbReference type="EMBL" id="RZN68400.1"/>
    </source>
</evidence>
<sequence>MSKEDAIKIIDKIKGDGRVTLTEYESKNILGAYDFPVTKEKLARDEEEAVNFAEEIGYPVVLKIVSPDITHKTDVGGVKVNVKSPEEVKTAYNELMGIKDEIKDADIHGVLIQEMAPKGNEVILGMTQDPQFGPVLMFGLGGVFVEVLKDVSFRIPPLTRFDAEDMIKEIKAYPILEGVRGGVSSDLDALVDCILKLSDLSVDLSDCIKEMDINPLFATEKGAVAVDSLVILK</sequence>
<dbReference type="PANTHER" id="PTHR43334">
    <property type="entry name" value="ACETATE--COA LIGASE [ADP-FORMING]"/>
    <property type="match status" value="1"/>
</dbReference>
<evidence type="ECO:0000256" key="3">
    <source>
        <dbReference type="ARBA" id="ARBA00022598"/>
    </source>
</evidence>
<organism evidence="8 9">
    <name type="scientific">Candidatus Methanolliviera hydrocarbonicum</name>
    <dbReference type="NCBI Taxonomy" id="2491085"/>
    <lineage>
        <taxon>Archaea</taxon>
        <taxon>Methanobacteriati</taxon>
        <taxon>Methanobacteriota</taxon>
        <taxon>Candidatus Methanoliparia</taxon>
        <taxon>Candidatus Methanoliparales</taxon>
        <taxon>Candidatus Methanollivieraceae</taxon>
        <taxon>Candidatus Methanolliviera</taxon>
    </lineage>
</organism>
<dbReference type="InterPro" id="IPR011761">
    <property type="entry name" value="ATP-grasp"/>
</dbReference>
<dbReference type="PROSITE" id="PS50975">
    <property type="entry name" value="ATP_GRASP"/>
    <property type="match status" value="1"/>
</dbReference>
<evidence type="ECO:0000256" key="5">
    <source>
        <dbReference type="ARBA" id="ARBA00022840"/>
    </source>
</evidence>
<gene>
    <name evidence="8" type="ORF">EF807_06020</name>
</gene>
<dbReference type="Proteomes" id="UP000320766">
    <property type="component" value="Unassembled WGS sequence"/>
</dbReference>
<evidence type="ECO:0000256" key="4">
    <source>
        <dbReference type="ARBA" id="ARBA00022741"/>
    </source>
</evidence>
<dbReference type="FunFam" id="3.30.1490.20:FF:000020">
    <property type="entry name" value="Protein lysine acetyltransferase"/>
    <property type="match status" value="1"/>
</dbReference>
<dbReference type="GO" id="GO:0043758">
    <property type="term" value="F:acetate-CoA ligase (ADP-forming) activity"/>
    <property type="evidence" value="ECO:0007669"/>
    <property type="project" value="UniProtKB-EC"/>
</dbReference>
<keyword evidence="4 6" id="KW-0547">Nucleotide-binding</keyword>
<dbReference type="InterPro" id="IPR013815">
    <property type="entry name" value="ATP_grasp_subdomain_1"/>
</dbReference>
<keyword evidence="5 6" id="KW-0067">ATP-binding</keyword>
<evidence type="ECO:0000256" key="1">
    <source>
        <dbReference type="ARBA" id="ARBA00001619"/>
    </source>
</evidence>
<dbReference type="EC" id="6.2.1.13" evidence="2"/>
<keyword evidence="3" id="KW-0436">Ligase</keyword>